<dbReference type="AlphaFoldDB" id="A0A4V2WMF0"/>
<proteinExistence type="predicted"/>
<gene>
    <name evidence="1" type="ORF">E0486_13775</name>
</gene>
<comment type="caution">
    <text evidence="1">The sequence shown here is derived from an EMBL/GenBank/DDBJ whole genome shotgun (WGS) entry which is preliminary data.</text>
</comment>
<dbReference type="OrthoDB" id="1150508at2"/>
<dbReference type="InterPro" id="IPR046228">
    <property type="entry name" value="DUF6261"/>
</dbReference>
<accession>A0A4V2WMF0</accession>
<evidence type="ECO:0000313" key="2">
    <source>
        <dbReference type="Proteomes" id="UP000295164"/>
    </source>
</evidence>
<dbReference type="RefSeq" id="WP_131852765.1">
    <property type="nucleotide sequence ID" value="NZ_SKFH01000026.1"/>
</dbReference>
<dbReference type="EMBL" id="SKFH01000026">
    <property type="protein sequence ID" value="TCZ68587.1"/>
    <property type="molecule type" value="Genomic_DNA"/>
</dbReference>
<protein>
    <submittedName>
        <fullName evidence="1">Uncharacterized protein</fullName>
    </submittedName>
</protein>
<evidence type="ECO:0000313" key="1">
    <source>
        <dbReference type="EMBL" id="TCZ68587.1"/>
    </source>
</evidence>
<dbReference type="Proteomes" id="UP000295164">
    <property type="component" value="Unassembled WGS sequence"/>
</dbReference>
<dbReference type="Pfam" id="PF19775">
    <property type="entry name" value="DUF6261"/>
    <property type="match status" value="1"/>
</dbReference>
<reference evidence="1 2" key="1">
    <citation type="submission" date="2019-03" db="EMBL/GenBank/DDBJ databases">
        <authorList>
            <person name="Kim M.K.M."/>
        </authorList>
    </citation>
    <scope>NUCLEOTIDE SEQUENCE [LARGE SCALE GENOMIC DNA]</scope>
    <source>
        <strain evidence="1 2">17J68-15</strain>
    </source>
</reference>
<organism evidence="1 2">
    <name type="scientific">Flaviaesturariibacter aridisoli</name>
    <dbReference type="NCBI Taxonomy" id="2545761"/>
    <lineage>
        <taxon>Bacteria</taxon>
        <taxon>Pseudomonadati</taxon>
        <taxon>Bacteroidota</taxon>
        <taxon>Chitinophagia</taxon>
        <taxon>Chitinophagales</taxon>
        <taxon>Chitinophagaceae</taxon>
        <taxon>Flaviaestuariibacter</taxon>
    </lineage>
</organism>
<keyword evidence="2" id="KW-1185">Reference proteome</keyword>
<name>A0A4V2WMF0_9BACT</name>
<sequence>MLTKISFLRLRNAEVIQFLTQLLVLLTAVDLPALVQETVQSLQRLCDELEALHKEDPASLITEELVALDETRDDLYTGLLGHCRNLDYHNDVGIGADGILLRHTIGVYGDSEKVTRQPYVAESTDIDSLLADLARPDVAAAAARSGATMWITPLKVVNDLFKKRFLDRNDEKVLREFAFTMKNKRSEGTIAYEAVVRKINALYEMEGAEAVKALIDKMNMLGSEYRKLARQRRGRAEAKTESAPRASA</sequence>